<feature type="non-terminal residue" evidence="2">
    <location>
        <position position="160"/>
    </location>
</feature>
<accession>A0ABV9FJ71</accession>
<organism evidence="2 3">
    <name type="scientific">Cohnella hongkongensis</name>
    <dbReference type="NCBI Taxonomy" id="178337"/>
    <lineage>
        <taxon>Bacteria</taxon>
        <taxon>Bacillati</taxon>
        <taxon>Bacillota</taxon>
        <taxon>Bacilli</taxon>
        <taxon>Bacillales</taxon>
        <taxon>Paenibacillaceae</taxon>
        <taxon>Cohnella</taxon>
    </lineage>
</organism>
<reference evidence="3" key="1">
    <citation type="journal article" date="2019" name="Int. J. Syst. Evol. Microbiol.">
        <title>The Global Catalogue of Microorganisms (GCM) 10K type strain sequencing project: providing services to taxonomists for standard genome sequencing and annotation.</title>
        <authorList>
            <consortium name="The Broad Institute Genomics Platform"/>
            <consortium name="The Broad Institute Genome Sequencing Center for Infectious Disease"/>
            <person name="Wu L."/>
            <person name="Ma J."/>
        </authorList>
    </citation>
    <scope>NUCLEOTIDE SEQUENCE [LARGE SCALE GENOMIC DNA]</scope>
    <source>
        <strain evidence="3">CCUG 49571</strain>
    </source>
</reference>
<dbReference type="Gene3D" id="3.40.50.300">
    <property type="entry name" value="P-loop containing nucleotide triphosphate hydrolases"/>
    <property type="match status" value="1"/>
</dbReference>
<dbReference type="SUPFAM" id="SSF52540">
    <property type="entry name" value="P-loop containing nucleoside triphosphate hydrolases"/>
    <property type="match status" value="1"/>
</dbReference>
<evidence type="ECO:0000259" key="1">
    <source>
        <dbReference type="Pfam" id="PF01695"/>
    </source>
</evidence>
<dbReference type="Pfam" id="PF01695">
    <property type="entry name" value="IstB_IS21"/>
    <property type="match status" value="1"/>
</dbReference>
<keyword evidence="2" id="KW-0067">ATP-binding</keyword>
<keyword evidence="3" id="KW-1185">Reference proteome</keyword>
<dbReference type="GO" id="GO:0005524">
    <property type="term" value="F:ATP binding"/>
    <property type="evidence" value="ECO:0007669"/>
    <property type="project" value="UniProtKB-KW"/>
</dbReference>
<sequence>MSVVREREALRAEISAYCKKLVLSQRAVQLCESEATPKQEEFLHRVLTEELENRERSRRARLLSRAGFPVYKTLEGYERHGVKFPSSLQWSDLTEGTFIEGRRNLVLYGPVGTGKTHLAIAAGLRACELGMTVKFYTVAELVMRLGEAKRAGTLERLLGE</sequence>
<dbReference type="EMBL" id="JBHSEP010000043">
    <property type="protein sequence ID" value="MFC4602055.1"/>
    <property type="molecule type" value="Genomic_DNA"/>
</dbReference>
<name>A0ABV9FJ71_9BACL</name>
<dbReference type="PANTHER" id="PTHR30050:SF4">
    <property type="entry name" value="ATP-BINDING PROTEIN RV3427C IN INSERTION SEQUENCE-RELATED"/>
    <property type="match status" value="1"/>
</dbReference>
<proteinExistence type="predicted"/>
<protein>
    <submittedName>
        <fullName evidence="2">ATP-binding protein</fullName>
    </submittedName>
</protein>
<feature type="domain" description="IstB-like ATP-binding" evidence="1">
    <location>
        <begin position="34"/>
        <end position="158"/>
    </location>
</feature>
<evidence type="ECO:0000313" key="3">
    <source>
        <dbReference type="Proteomes" id="UP001596028"/>
    </source>
</evidence>
<dbReference type="InterPro" id="IPR027417">
    <property type="entry name" value="P-loop_NTPase"/>
</dbReference>
<gene>
    <name evidence="2" type="ORF">ACFO3S_27825</name>
</gene>
<comment type="caution">
    <text evidence="2">The sequence shown here is derived from an EMBL/GenBank/DDBJ whole genome shotgun (WGS) entry which is preliminary data.</text>
</comment>
<keyword evidence="2" id="KW-0547">Nucleotide-binding</keyword>
<evidence type="ECO:0000313" key="2">
    <source>
        <dbReference type="EMBL" id="MFC4602055.1"/>
    </source>
</evidence>
<dbReference type="PANTHER" id="PTHR30050">
    <property type="entry name" value="CHROMOSOMAL REPLICATION INITIATOR PROTEIN DNAA"/>
    <property type="match status" value="1"/>
</dbReference>
<dbReference type="InterPro" id="IPR002611">
    <property type="entry name" value="IstB_ATP-bd"/>
</dbReference>
<dbReference type="RefSeq" id="WP_378103024.1">
    <property type="nucleotide sequence ID" value="NZ_JBHSEP010000043.1"/>
</dbReference>
<dbReference type="Proteomes" id="UP001596028">
    <property type="component" value="Unassembled WGS sequence"/>
</dbReference>